<evidence type="ECO:0000313" key="2">
    <source>
        <dbReference type="Proteomes" id="UP000009168"/>
    </source>
</evidence>
<dbReference type="AlphaFoldDB" id="Q236C5"/>
<proteinExistence type="predicted"/>
<gene>
    <name evidence="1" type="ORF">TTHERM_00091680</name>
</gene>
<protein>
    <submittedName>
        <fullName evidence="1">Uncharacterized protein</fullName>
    </submittedName>
</protein>
<dbReference type="EMBL" id="GG662749">
    <property type="protein sequence ID" value="EAR92575.2"/>
    <property type="molecule type" value="Genomic_DNA"/>
</dbReference>
<dbReference type="GeneID" id="7838015"/>
<dbReference type="InParanoid" id="Q236C5"/>
<dbReference type="KEGG" id="tet:TTHERM_00091680"/>
<dbReference type="Proteomes" id="UP000009168">
    <property type="component" value="Unassembled WGS sequence"/>
</dbReference>
<keyword evidence="2" id="KW-1185">Reference proteome</keyword>
<name>Q236C5_TETTS</name>
<sequence>MCQCNTQQTTITQLKIQMVSLKIVKLCSHNKKHQTWKKRPKEFTIVQNNNSNNKYMVMIQSQKNELPQIGEHILNKKII</sequence>
<accession>Q236C5</accession>
<dbReference type="RefSeq" id="XP_001012820.2">
    <property type="nucleotide sequence ID" value="XM_001012820.2"/>
</dbReference>
<reference evidence="2" key="1">
    <citation type="journal article" date="2006" name="PLoS Biol.">
        <title>Macronuclear genome sequence of the ciliate Tetrahymena thermophila, a model eukaryote.</title>
        <authorList>
            <person name="Eisen J.A."/>
            <person name="Coyne R.S."/>
            <person name="Wu M."/>
            <person name="Wu D."/>
            <person name="Thiagarajan M."/>
            <person name="Wortman J.R."/>
            <person name="Badger J.H."/>
            <person name="Ren Q."/>
            <person name="Amedeo P."/>
            <person name="Jones K.M."/>
            <person name="Tallon L.J."/>
            <person name="Delcher A.L."/>
            <person name="Salzberg S.L."/>
            <person name="Silva J.C."/>
            <person name="Haas B.J."/>
            <person name="Majoros W.H."/>
            <person name="Farzad M."/>
            <person name="Carlton J.M."/>
            <person name="Smith R.K. Jr."/>
            <person name="Garg J."/>
            <person name="Pearlman R.E."/>
            <person name="Karrer K.M."/>
            <person name="Sun L."/>
            <person name="Manning G."/>
            <person name="Elde N.C."/>
            <person name="Turkewitz A.P."/>
            <person name="Asai D.J."/>
            <person name="Wilkes D.E."/>
            <person name="Wang Y."/>
            <person name="Cai H."/>
            <person name="Collins K."/>
            <person name="Stewart B.A."/>
            <person name="Lee S.R."/>
            <person name="Wilamowska K."/>
            <person name="Weinberg Z."/>
            <person name="Ruzzo W.L."/>
            <person name="Wloga D."/>
            <person name="Gaertig J."/>
            <person name="Frankel J."/>
            <person name="Tsao C.-C."/>
            <person name="Gorovsky M.A."/>
            <person name="Keeling P.J."/>
            <person name="Waller R.F."/>
            <person name="Patron N.J."/>
            <person name="Cherry J.M."/>
            <person name="Stover N.A."/>
            <person name="Krieger C.J."/>
            <person name="del Toro C."/>
            <person name="Ryder H.F."/>
            <person name="Williamson S.C."/>
            <person name="Barbeau R.A."/>
            <person name="Hamilton E.P."/>
            <person name="Orias E."/>
        </authorList>
    </citation>
    <scope>NUCLEOTIDE SEQUENCE [LARGE SCALE GENOMIC DNA]</scope>
    <source>
        <strain evidence="2">SB210</strain>
    </source>
</reference>
<evidence type="ECO:0000313" key="1">
    <source>
        <dbReference type="EMBL" id="EAR92575.2"/>
    </source>
</evidence>
<dbReference type="HOGENOM" id="CLU_2818131_0_0_1"/>
<organism evidence="1 2">
    <name type="scientific">Tetrahymena thermophila (strain SB210)</name>
    <dbReference type="NCBI Taxonomy" id="312017"/>
    <lineage>
        <taxon>Eukaryota</taxon>
        <taxon>Sar</taxon>
        <taxon>Alveolata</taxon>
        <taxon>Ciliophora</taxon>
        <taxon>Intramacronucleata</taxon>
        <taxon>Oligohymenophorea</taxon>
        <taxon>Hymenostomatida</taxon>
        <taxon>Tetrahymenina</taxon>
        <taxon>Tetrahymenidae</taxon>
        <taxon>Tetrahymena</taxon>
    </lineage>
</organism>